<name>A0A8T0IS79_CERPU</name>
<comment type="caution">
    <text evidence="2">The sequence shown here is derived from an EMBL/GenBank/DDBJ whole genome shotgun (WGS) entry which is preliminary data.</text>
</comment>
<keyword evidence="3" id="KW-1185">Reference proteome</keyword>
<protein>
    <submittedName>
        <fullName evidence="2">Uncharacterized protein</fullName>
    </submittedName>
</protein>
<proteinExistence type="predicted"/>
<feature type="signal peptide" evidence="1">
    <location>
        <begin position="1"/>
        <end position="21"/>
    </location>
</feature>
<accession>A0A8T0IS79</accession>
<evidence type="ECO:0000313" key="2">
    <source>
        <dbReference type="EMBL" id="KAG0585651.1"/>
    </source>
</evidence>
<dbReference type="Proteomes" id="UP000822688">
    <property type="component" value="Chromosome 2"/>
</dbReference>
<reference evidence="2" key="1">
    <citation type="submission" date="2020-06" db="EMBL/GenBank/DDBJ databases">
        <title>WGS assembly of Ceratodon purpureus strain R40.</title>
        <authorList>
            <person name="Carey S.B."/>
            <person name="Jenkins J."/>
            <person name="Shu S."/>
            <person name="Lovell J.T."/>
            <person name="Sreedasyam A."/>
            <person name="Maumus F."/>
            <person name="Tiley G.P."/>
            <person name="Fernandez-Pozo N."/>
            <person name="Barry K."/>
            <person name="Chen C."/>
            <person name="Wang M."/>
            <person name="Lipzen A."/>
            <person name="Daum C."/>
            <person name="Saski C.A."/>
            <person name="Payton A.C."/>
            <person name="Mcbreen J.C."/>
            <person name="Conrad R.E."/>
            <person name="Kollar L.M."/>
            <person name="Olsson S."/>
            <person name="Huttunen S."/>
            <person name="Landis J.B."/>
            <person name="Wickett N.J."/>
            <person name="Johnson M.G."/>
            <person name="Rensing S.A."/>
            <person name="Grimwood J."/>
            <person name="Schmutz J."/>
            <person name="Mcdaniel S.F."/>
        </authorList>
    </citation>
    <scope>NUCLEOTIDE SEQUENCE</scope>
    <source>
        <strain evidence="2">R40</strain>
    </source>
</reference>
<dbReference type="EMBL" id="CM026422">
    <property type="protein sequence ID" value="KAG0585651.1"/>
    <property type="molecule type" value="Genomic_DNA"/>
</dbReference>
<dbReference type="AlphaFoldDB" id="A0A8T0IS79"/>
<evidence type="ECO:0000313" key="3">
    <source>
        <dbReference type="Proteomes" id="UP000822688"/>
    </source>
</evidence>
<gene>
    <name evidence="2" type="ORF">KC19_2G027800</name>
</gene>
<feature type="chain" id="PRO_5035857164" evidence="1">
    <location>
        <begin position="22"/>
        <end position="53"/>
    </location>
</feature>
<keyword evidence="1" id="KW-0732">Signal</keyword>
<organism evidence="2 3">
    <name type="scientific">Ceratodon purpureus</name>
    <name type="common">Fire moss</name>
    <name type="synonym">Dicranum purpureum</name>
    <dbReference type="NCBI Taxonomy" id="3225"/>
    <lineage>
        <taxon>Eukaryota</taxon>
        <taxon>Viridiplantae</taxon>
        <taxon>Streptophyta</taxon>
        <taxon>Embryophyta</taxon>
        <taxon>Bryophyta</taxon>
        <taxon>Bryophytina</taxon>
        <taxon>Bryopsida</taxon>
        <taxon>Dicranidae</taxon>
        <taxon>Pseudoditrichales</taxon>
        <taxon>Ditrichaceae</taxon>
        <taxon>Ceratodon</taxon>
    </lineage>
</organism>
<evidence type="ECO:0000256" key="1">
    <source>
        <dbReference type="SAM" id="SignalP"/>
    </source>
</evidence>
<sequence length="53" mass="6028">MCCDHMYLCLVPQLLAPLLLGKLATLLSPLPVHCRSYHFPDAESPFTLLRLEF</sequence>